<accession>A0A1H8B018</accession>
<protein>
    <submittedName>
        <fullName evidence="1">Uncharacterized protein</fullName>
    </submittedName>
</protein>
<dbReference type="RefSeq" id="WP_139198459.1">
    <property type="nucleotide sequence ID" value="NZ_FOBS01000044.1"/>
</dbReference>
<organism evidence="1 2">
    <name type="scientific">Syntrophus gentianae</name>
    <dbReference type="NCBI Taxonomy" id="43775"/>
    <lineage>
        <taxon>Bacteria</taxon>
        <taxon>Pseudomonadati</taxon>
        <taxon>Thermodesulfobacteriota</taxon>
        <taxon>Syntrophia</taxon>
        <taxon>Syntrophales</taxon>
        <taxon>Syntrophaceae</taxon>
        <taxon>Syntrophus</taxon>
    </lineage>
</organism>
<dbReference type="Proteomes" id="UP000198744">
    <property type="component" value="Unassembled WGS sequence"/>
</dbReference>
<name>A0A1H8B018_9BACT</name>
<dbReference type="AlphaFoldDB" id="A0A1H8B018"/>
<reference evidence="1 2" key="1">
    <citation type="submission" date="2016-10" db="EMBL/GenBank/DDBJ databases">
        <authorList>
            <person name="de Groot N.N."/>
        </authorList>
    </citation>
    <scope>NUCLEOTIDE SEQUENCE [LARGE SCALE GENOMIC DNA]</scope>
    <source>
        <strain evidence="1 2">DSM 8423</strain>
    </source>
</reference>
<keyword evidence="2" id="KW-1185">Reference proteome</keyword>
<dbReference type="EMBL" id="FOBS01000044">
    <property type="protein sequence ID" value="SEM76312.1"/>
    <property type="molecule type" value="Genomic_DNA"/>
</dbReference>
<proteinExistence type="predicted"/>
<sequence length="134" mass="15299">MKLSKLLMVLSFFVFFELFVNSALAEKEGKLPIFPDATEKVCSDYEGGACLESPTLRVQFSTYDNLAAVVQKLLNKSKKYGWKMYKIPGSETPRYQSSNSKGFVLLWSVDPISAKSDKSCKITYNIYYWKIYGE</sequence>
<gene>
    <name evidence="1" type="ORF">SAMN04489760_1444</name>
</gene>
<evidence type="ECO:0000313" key="2">
    <source>
        <dbReference type="Proteomes" id="UP000198744"/>
    </source>
</evidence>
<evidence type="ECO:0000313" key="1">
    <source>
        <dbReference type="EMBL" id="SEM76312.1"/>
    </source>
</evidence>